<evidence type="ECO:0000313" key="3">
    <source>
        <dbReference type="Proteomes" id="UP000030149"/>
    </source>
</evidence>
<dbReference type="PATRIC" id="fig|1107311.3.peg.2425"/>
<protein>
    <submittedName>
        <fullName evidence="2">Uncharacterized protein</fullName>
    </submittedName>
</protein>
<dbReference type="Proteomes" id="UP000030149">
    <property type="component" value="Unassembled WGS sequence"/>
</dbReference>
<comment type="caution">
    <text evidence="2">The sequence shown here is derived from an EMBL/GenBank/DDBJ whole genome shotgun (WGS) entry which is preliminary data.</text>
</comment>
<keyword evidence="3" id="KW-1185">Reference proteome</keyword>
<evidence type="ECO:0000313" key="2">
    <source>
        <dbReference type="EMBL" id="KGO97083.1"/>
    </source>
</evidence>
<dbReference type="OrthoDB" id="1366976at2"/>
<evidence type="ECO:0000256" key="1">
    <source>
        <dbReference type="SAM" id="Coils"/>
    </source>
</evidence>
<dbReference type="AlphaFoldDB" id="V6S565"/>
<keyword evidence="1" id="KW-0175">Coiled coil</keyword>
<reference evidence="2 3" key="2">
    <citation type="journal article" date="2015" name="Stand. Genomic Sci.">
        <title>High quality draft genomic sequence of Flavobacterium enshiense DK69(T) and comparison among Flavobacterium genomes.</title>
        <authorList>
            <person name="Zeng Z."/>
            <person name="Chen C."/>
            <person name="Du H."/>
            <person name="Wang G."/>
            <person name="Li M."/>
        </authorList>
    </citation>
    <scope>NUCLEOTIDE SEQUENCE [LARGE SCALE GENOMIC DNA]</scope>
    <source>
        <strain evidence="2 3">DK69</strain>
    </source>
</reference>
<proteinExistence type="predicted"/>
<reference evidence="3" key="1">
    <citation type="submission" date="2013-09" db="EMBL/GenBank/DDBJ databases">
        <authorList>
            <person name="Zeng Z."/>
            <person name="Chen C."/>
        </authorList>
    </citation>
    <scope>NUCLEOTIDE SEQUENCE [LARGE SCALE GENOMIC DNA]</scope>
    <source>
        <strain evidence="3">DK69</strain>
    </source>
</reference>
<organism evidence="2 3">
    <name type="scientific">Flavobacterium enshiense DK69</name>
    <dbReference type="NCBI Taxonomy" id="1107311"/>
    <lineage>
        <taxon>Bacteria</taxon>
        <taxon>Pseudomonadati</taxon>
        <taxon>Bacteroidota</taxon>
        <taxon>Flavobacteriia</taxon>
        <taxon>Flavobacteriales</taxon>
        <taxon>Flavobacteriaceae</taxon>
        <taxon>Flavobacterium</taxon>
    </lineage>
</organism>
<name>V6S565_9FLAO</name>
<dbReference type="eggNOG" id="ENOG5030R31">
    <property type="taxonomic scope" value="Bacteria"/>
</dbReference>
<feature type="coiled-coil region" evidence="1">
    <location>
        <begin position="68"/>
        <end position="95"/>
    </location>
</feature>
<sequence>MKKTPELKNILGLNQEEMGMLLGIHRTQWTMFKSGDRSLPLHAQQQFGALLQGTQNEKVSKEGQQLLKEEQHKAKEKLKREYQKVQIKLLRTEREIGIVENHRQECLVALKVVEFLANQEEYAVSPDLIKIIKTRATRTLSRHSLHKLELLQLQKETLEMLKLKMEKKLNL</sequence>
<gene>
    <name evidence="2" type="ORF">Q767_00315</name>
</gene>
<dbReference type="RefSeq" id="WP_023574422.1">
    <property type="nucleotide sequence ID" value="NZ_AVCS01000016.1"/>
</dbReference>
<dbReference type="EMBL" id="JRLZ01000001">
    <property type="protein sequence ID" value="KGO97083.1"/>
    <property type="molecule type" value="Genomic_DNA"/>
</dbReference>
<accession>V6S565</accession>